<keyword evidence="1" id="KW-0732">Signal</keyword>
<feature type="chain" id="PRO_5013607600" description="DUF2147 domain-containing protein" evidence="1">
    <location>
        <begin position="26"/>
        <end position="131"/>
    </location>
</feature>
<dbReference type="Gene3D" id="2.40.128.520">
    <property type="match status" value="1"/>
</dbReference>
<dbReference type="OrthoDB" id="9811671at2"/>
<organism evidence="3 4">
    <name type="scientific">Pleomorphomonas carboxyditropha</name>
    <dbReference type="NCBI Taxonomy" id="2023338"/>
    <lineage>
        <taxon>Bacteria</taxon>
        <taxon>Pseudomonadati</taxon>
        <taxon>Pseudomonadota</taxon>
        <taxon>Alphaproteobacteria</taxon>
        <taxon>Hyphomicrobiales</taxon>
        <taxon>Pleomorphomonadaceae</taxon>
        <taxon>Pleomorphomonas</taxon>
    </lineage>
</organism>
<gene>
    <name evidence="3" type="ORF">CJ014_20355</name>
</gene>
<dbReference type="InterPro" id="IPR019223">
    <property type="entry name" value="DUF2147"/>
</dbReference>
<dbReference type="AlphaFoldDB" id="A0A2G9WRP5"/>
<dbReference type="EMBL" id="NQVN01000018">
    <property type="protein sequence ID" value="PIO97381.1"/>
    <property type="molecule type" value="Genomic_DNA"/>
</dbReference>
<accession>A0A2G9WRP5</accession>
<dbReference type="Pfam" id="PF09917">
    <property type="entry name" value="DUF2147"/>
    <property type="match status" value="1"/>
</dbReference>
<evidence type="ECO:0000256" key="1">
    <source>
        <dbReference type="SAM" id="SignalP"/>
    </source>
</evidence>
<evidence type="ECO:0000259" key="2">
    <source>
        <dbReference type="Pfam" id="PF09917"/>
    </source>
</evidence>
<keyword evidence="4" id="KW-1185">Reference proteome</keyword>
<proteinExistence type="predicted"/>
<feature type="domain" description="DUF2147" evidence="2">
    <location>
        <begin position="32"/>
        <end position="127"/>
    </location>
</feature>
<dbReference type="RefSeq" id="WP_100082339.1">
    <property type="nucleotide sequence ID" value="NZ_NQVN01000018.1"/>
</dbReference>
<evidence type="ECO:0000313" key="3">
    <source>
        <dbReference type="EMBL" id="PIO97381.1"/>
    </source>
</evidence>
<sequence>MTLSRGALVAAVLASLLAAADLAAAAGPSPFGLWARGDGKTRVRVERCGAQICAVNTWVRAGTRGERAGDRLVMNVKAVDAGRWSGTAFDIRRNRTYRLTVTVRDRSMTTHGCVLAGVVCRNMGWTRLTGE</sequence>
<dbReference type="PANTHER" id="PTHR36919">
    <property type="entry name" value="BLR1215 PROTEIN"/>
    <property type="match status" value="1"/>
</dbReference>
<dbReference type="Proteomes" id="UP000231070">
    <property type="component" value="Unassembled WGS sequence"/>
</dbReference>
<evidence type="ECO:0000313" key="4">
    <source>
        <dbReference type="Proteomes" id="UP000231070"/>
    </source>
</evidence>
<name>A0A2G9WRP5_9HYPH</name>
<protein>
    <recommendedName>
        <fullName evidence="2">DUF2147 domain-containing protein</fullName>
    </recommendedName>
</protein>
<comment type="caution">
    <text evidence="3">The sequence shown here is derived from an EMBL/GenBank/DDBJ whole genome shotgun (WGS) entry which is preliminary data.</text>
</comment>
<dbReference type="PANTHER" id="PTHR36919:SF2">
    <property type="entry name" value="BLL6627 PROTEIN"/>
    <property type="match status" value="1"/>
</dbReference>
<reference evidence="3 4" key="1">
    <citation type="submission" date="2017-08" db="EMBL/GenBank/DDBJ databases">
        <title>Pleomorphomonas carboxidotrophicus sp. nov., a new mesophilic hydrogenogenic carboxidotroph.</title>
        <authorList>
            <person name="Esquivel-Elizondo S."/>
            <person name="Krajmalnik-Brown R."/>
            <person name="Maldonado J."/>
        </authorList>
    </citation>
    <scope>NUCLEOTIDE SEQUENCE [LARGE SCALE GENOMIC DNA]</scope>
    <source>
        <strain evidence="3 4">SVCO-16</strain>
    </source>
</reference>
<feature type="signal peptide" evidence="1">
    <location>
        <begin position="1"/>
        <end position="25"/>
    </location>
</feature>